<protein>
    <recommendedName>
        <fullName evidence="5">L-glutamate gamma-semialdehyde dehydrogenase</fullName>
        <ecNumber evidence="2">1.2.1.88</ecNumber>
    </recommendedName>
    <alternativeName>
        <fullName evidence="5">L-glutamate gamma-semialdehyde dehydrogenase</fullName>
    </alternativeName>
</protein>
<evidence type="ECO:0000313" key="14">
    <source>
        <dbReference type="Proteomes" id="UP000178526"/>
    </source>
</evidence>
<dbReference type="AlphaFoldDB" id="A0A1F7RFR9"/>
<dbReference type="InterPro" id="IPR016163">
    <property type="entry name" value="Ald_DH_C"/>
</dbReference>
<dbReference type="GO" id="GO:0010133">
    <property type="term" value="P:L-proline catabolic process to L-glutamate"/>
    <property type="evidence" value="ECO:0007669"/>
    <property type="project" value="TreeGrafter"/>
</dbReference>
<dbReference type="InterPro" id="IPR015590">
    <property type="entry name" value="Aldehyde_DH_dom"/>
</dbReference>
<evidence type="ECO:0000313" key="13">
    <source>
        <dbReference type="EMBL" id="OGL40281.1"/>
    </source>
</evidence>
<dbReference type="EMBL" id="MGDB01000103">
    <property type="protein sequence ID" value="OGL40281.1"/>
    <property type="molecule type" value="Genomic_DNA"/>
</dbReference>
<accession>A0A1F7RFR9</accession>
<comment type="similarity">
    <text evidence="8">Belongs to the aldehyde dehydrogenase family.</text>
</comment>
<dbReference type="PANTHER" id="PTHR42862">
    <property type="entry name" value="DELTA-1-PYRROLINE-5-CARBOXYLATE DEHYDROGENASE 1, ISOFORM A-RELATED"/>
    <property type="match status" value="1"/>
</dbReference>
<dbReference type="Gene3D" id="3.20.20.220">
    <property type="match status" value="1"/>
</dbReference>
<feature type="active site" evidence="7">
    <location>
        <position position="802"/>
    </location>
</feature>
<dbReference type="PROSITE" id="PS00070">
    <property type="entry name" value="ALDEHYDE_DEHYDR_CYS"/>
    <property type="match status" value="1"/>
</dbReference>
<feature type="region of interest" description="Disordered" evidence="9">
    <location>
        <begin position="505"/>
        <end position="525"/>
    </location>
</feature>
<evidence type="ECO:0000256" key="2">
    <source>
        <dbReference type="ARBA" id="ARBA00012884"/>
    </source>
</evidence>
<organism evidence="13 14">
    <name type="scientific">Candidatus Schekmanbacteria bacterium GWA2_38_11</name>
    <dbReference type="NCBI Taxonomy" id="1817876"/>
    <lineage>
        <taxon>Bacteria</taxon>
        <taxon>Candidatus Schekmaniibacteriota</taxon>
    </lineage>
</organism>
<dbReference type="GO" id="GO:0009898">
    <property type="term" value="C:cytoplasmic side of plasma membrane"/>
    <property type="evidence" value="ECO:0007669"/>
    <property type="project" value="TreeGrafter"/>
</dbReference>
<comment type="caution">
    <text evidence="13">The sequence shown here is derived from an EMBL/GenBank/DDBJ whole genome shotgun (WGS) entry which is preliminary data.</text>
</comment>
<dbReference type="InterPro" id="IPR016161">
    <property type="entry name" value="Ald_DH/histidinol_DH"/>
</dbReference>
<feature type="non-terminal residue" evidence="13">
    <location>
        <position position="887"/>
    </location>
</feature>
<evidence type="ECO:0000256" key="6">
    <source>
        <dbReference type="ARBA" id="ARBA00048142"/>
    </source>
</evidence>
<dbReference type="InterPro" id="IPR050485">
    <property type="entry name" value="Proline_metab_enzyme"/>
</dbReference>
<dbReference type="PROSITE" id="PS00687">
    <property type="entry name" value="ALDEHYDE_DEHYDR_GLU"/>
    <property type="match status" value="1"/>
</dbReference>
<evidence type="ECO:0000259" key="11">
    <source>
        <dbReference type="Pfam" id="PF01619"/>
    </source>
</evidence>
<dbReference type="GO" id="GO:0004657">
    <property type="term" value="F:proline dehydrogenase activity"/>
    <property type="evidence" value="ECO:0007669"/>
    <property type="project" value="UniProtKB-ARBA"/>
</dbReference>
<evidence type="ECO:0000256" key="8">
    <source>
        <dbReference type="RuleBase" id="RU003345"/>
    </source>
</evidence>
<sequence length="887" mass="99900">MDNRFSEIDRELESSIKSIGKKLFSRIQAETETFIHSKWWEAQVLEWCLRDDFLKTRILKFIDVFPSLKTPQQVIAHLREYFPESEHRLPIPLRLGVSASKIPFLTSRALSSIVNLSVTKIAKQFIAGSTAEEAFEAVKSLREENMSFTFDVLGEATTSEAQAEAYMKSYINLIHDLSRLLRESAWKHSSTQELYPINVSLKLSSLYSQFDPADADGTGMAVKVRLQEIFRSAKENNAFINIDMEQYCYRDLTVKIFKEILEEREFSDFSGAGLVVQAYLQDSREMVEDLLGWAKNHKKDLSIRLVRGAYWDYEIIQAKQKGWPVPVFTEKWETDANFELLTEILLKNNNLVRTAIGTHNIRSIAHAIALATHLNIPSDRIEFQLLYGMGDPIKKAIVSMDFPLRVYIPFGELIPGMGYLVRRLLENSSNVSFLMQSFSHSLDEDVLLQNPLFHKPNNLKTTMSRHGTEEYENFHRVRKPDADINHGGSGRSPDLPFTEKTQEIRGVEKRDGSKEVPFRNEPDTDFSKAKNREVMVKALKALQADLSKNPFSVPLIIDGEKVYAQEVMESLNPSDPREVIGRVSKGKPEHGEMAIDAASKAFLSWQYTAADERAKYLFMAAELMRKIRYELSALEVLEVGKNWKEADADVAEAIDYLNYYASEMLRLDEPRILQYIPGETNEYLYRPRGVGVVISPWNFPLAILTGMASASIVTGNTVILKPAEQSSVIASKLAEIFLEAGLPRGVINFLPGVGEEAGEYLVQSTRISFIAFTGSREVGIHINTVASQVKEGQDGIKRIIAEMGGKNAIIIDCDTDLDEAVRGTLASAFGYQGEKCSACSRVIIHESIYDLFLNRLVESAKSIKIGNPVDPGVIIGPLIDSDAFQRV</sequence>
<reference evidence="13 14" key="1">
    <citation type="journal article" date="2016" name="Nat. Commun.">
        <title>Thousands of microbial genomes shed light on interconnected biogeochemical processes in an aquifer system.</title>
        <authorList>
            <person name="Anantharaman K."/>
            <person name="Brown C.T."/>
            <person name="Hug L.A."/>
            <person name="Sharon I."/>
            <person name="Castelle C.J."/>
            <person name="Probst A.J."/>
            <person name="Thomas B.C."/>
            <person name="Singh A."/>
            <person name="Wilkins M.J."/>
            <person name="Karaoz U."/>
            <person name="Brodie E.L."/>
            <person name="Williams K.H."/>
            <person name="Hubbard S.S."/>
            <person name="Banfield J.F."/>
        </authorList>
    </citation>
    <scope>NUCLEOTIDE SEQUENCE [LARGE SCALE GENOMIC DNA]</scope>
</reference>
<evidence type="ECO:0000256" key="4">
    <source>
        <dbReference type="ARBA" id="ARBA00023027"/>
    </source>
</evidence>
<dbReference type="PANTHER" id="PTHR42862:SF1">
    <property type="entry name" value="DELTA-1-PYRROLINE-5-CARBOXYLATE DEHYDROGENASE 2, ISOFORM A-RELATED"/>
    <property type="match status" value="1"/>
</dbReference>
<keyword evidence="3 8" id="KW-0560">Oxidoreductase</keyword>
<evidence type="ECO:0000256" key="7">
    <source>
        <dbReference type="PROSITE-ProRule" id="PRU10007"/>
    </source>
</evidence>
<keyword evidence="4" id="KW-0520">NAD</keyword>
<dbReference type="InterPro" id="IPR016162">
    <property type="entry name" value="Ald_DH_N"/>
</dbReference>
<evidence type="ECO:0000256" key="9">
    <source>
        <dbReference type="SAM" id="MobiDB-lite"/>
    </source>
</evidence>
<evidence type="ECO:0000259" key="12">
    <source>
        <dbReference type="Pfam" id="PF18083"/>
    </source>
</evidence>
<proteinExistence type="inferred from homology"/>
<dbReference type="Pfam" id="PF00171">
    <property type="entry name" value="Aldedh"/>
    <property type="match status" value="1"/>
</dbReference>
<dbReference type="InterPro" id="IPR029510">
    <property type="entry name" value="Ald_DH_CS_GLU"/>
</dbReference>
<feature type="domain" description="Aldehyde dehydrogenase" evidence="10">
    <location>
        <begin position="566"/>
        <end position="887"/>
    </location>
</feature>
<evidence type="ECO:0000256" key="3">
    <source>
        <dbReference type="ARBA" id="ARBA00023002"/>
    </source>
</evidence>
<dbReference type="SUPFAM" id="SSF51730">
    <property type="entry name" value="FAD-linked oxidoreductase"/>
    <property type="match status" value="1"/>
</dbReference>
<dbReference type="SUPFAM" id="SSF53720">
    <property type="entry name" value="ALDH-like"/>
    <property type="match status" value="1"/>
</dbReference>
<gene>
    <name evidence="13" type="ORF">A2042_02475</name>
</gene>
<dbReference type="InterPro" id="IPR041514">
    <property type="entry name" value="PutA_N"/>
</dbReference>
<feature type="domain" description="Proline utilization A N-terminal" evidence="12">
    <location>
        <begin position="13"/>
        <end position="125"/>
    </location>
</feature>
<name>A0A1F7RFR9_9BACT</name>
<dbReference type="InterPro" id="IPR002872">
    <property type="entry name" value="Proline_DH_dom"/>
</dbReference>
<dbReference type="EC" id="1.2.1.88" evidence="2"/>
<dbReference type="FunFam" id="3.40.605.10:FF:000045">
    <property type="entry name" value="1-pyrroline-5-carboxylate dehydrogenase 1"/>
    <property type="match status" value="1"/>
</dbReference>
<dbReference type="Gene3D" id="3.40.605.10">
    <property type="entry name" value="Aldehyde Dehydrogenase, Chain A, domain 1"/>
    <property type="match status" value="1"/>
</dbReference>
<comment type="pathway">
    <text evidence="1">Amino-acid degradation; L-proline degradation into L-glutamate; L-glutamate from L-proline: step 2/2.</text>
</comment>
<evidence type="ECO:0000256" key="5">
    <source>
        <dbReference type="ARBA" id="ARBA00032259"/>
    </source>
</evidence>
<evidence type="ECO:0000256" key="1">
    <source>
        <dbReference type="ARBA" id="ARBA00004786"/>
    </source>
</evidence>
<dbReference type="Gene3D" id="3.40.309.10">
    <property type="entry name" value="Aldehyde Dehydrogenase, Chain A, domain 2"/>
    <property type="match status" value="1"/>
</dbReference>
<dbReference type="Pfam" id="PF18083">
    <property type="entry name" value="PutA_N"/>
    <property type="match status" value="1"/>
</dbReference>
<dbReference type="InterPro" id="IPR029041">
    <property type="entry name" value="FAD-linked_oxidoreductase-like"/>
</dbReference>
<comment type="catalytic activity">
    <reaction evidence="6">
        <text>L-glutamate 5-semialdehyde + NAD(+) + H2O = L-glutamate + NADH + 2 H(+)</text>
        <dbReference type="Rhea" id="RHEA:30235"/>
        <dbReference type="ChEBI" id="CHEBI:15377"/>
        <dbReference type="ChEBI" id="CHEBI:15378"/>
        <dbReference type="ChEBI" id="CHEBI:29985"/>
        <dbReference type="ChEBI" id="CHEBI:57540"/>
        <dbReference type="ChEBI" id="CHEBI:57945"/>
        <dbReference type="ChEBI" id="CHEBI:58066"/>
        <dbReference type="EC" id="1.2.1.88"/>
    </reaction>
</comment>
<dbReference type="Pfam" id="PF01619">
    <property type="entry name" value="Pro_dh"/>
    <property type="match status" value="1"/>
</dbReference>
<feature type="domain" description="Proline dehydrogenase" evidence="11">
    <location>
        <begin position="136"/>
        <end position="435"/>
    </location>
</feature>
<evidence type="ECO:0000259" key="10">
    <source>
        <dbReference type="Pfam" id="PF00171"/>
    </source>
</evidence>
<dbReference type="InterPro" id="IPR016160">
    <property type="entry name" value="Ald_DH_CS_CYS"/>
</dbReference>
<dbReference type="GO" id="GO:0003842">
    <property type="term" value="F:L-glutamate gamma-semialdehyde dehydrogenase activity"/>
    <property type="evidence" value="ECO:0007669"/>
    <property type="project" value="UniProtKB-EC"/>
</dbReference>
<dbReference type="Proteomes" id="UP000178526">
    <property type="component" value="Unassembled WGS sequence"/>
</dbReference>